<dbReference type="PANTHER" id="PTHR23011:SF41">
    <property type="entry name" value="CYCLIC NUCLEOTIDE-BINDING DOMAIN-CONTAINING PROTEIN"/>
    <property type="match status" value="1"/>
</dbReference>
<proteinExistence type="predicted"/>
<keyword evidence="3" id="KW-1185">Reference proteome</keyword>
<organism evidence="2 3">
    <name type="scientific">Lasius platythorax</name>
    <dbReference type="NCBI Taxonomy" id="488582"/>
    <lineage>
        <taxon>Eukaryota</taxon>
        <taxon>Metazoa</taxon>
        <taxon>Ecdysozoa</taxon>
        <taxon>Arthropoda</taxon>
        <taxon>Hexapoda</taxon>
        <taxon>Insecta</taxon>
        <taxon>Pterygota</taxon>
        <taxon>Neoptera</taxon>
        <taxon>Endopterygota</taxon>
        <taxon>Hymenoptera</taxon>
        <taxon>Apocrita</taxon>
        <taxon>Aculeata</taxon>
        <taxon>Formicoidea</taxon>
        <taxon>Formicidae</taxon>
        <taxon>Formicinae</taxon>
        <taxon>Lasius</taxon>
        <taxon>Lasius</taxon>
    </lineage>
</organism>
<evidence type="ECO:0000259" key="1">
    <source>
        <dbReference type="PROSITE" id="PS50042"/>
    </source>
</evidence>
<gene>
    <name evidence="2" type="ORF">LPLAT_LOCUS9924</name>
</gene>
<dbReference type="InterPro" id="IPR014710">
    <property type="entry name" value="RmlC-like_jellyroll"/>
</dbReference>
<dbReference type="PANTHER" id="PTHR23011">
    <property type="entry name" value="CYCLIC NUCLEOTIDE-BINDING DOMAIN CONTAINING PROTEIN"/>
    <property type="match status" value="1"/>
</dbReference>
<dbReference type="CDD" id="cd00038">
    <property type="entry name" value="CAP_ED"/>
    <property type="match status" value="1"/>
</dbReference>
<dbReference type="Pfam" id="PF00027">
    <property type="entry name" value="cNMP_binding"/>
    <property type="match status" value="1"/>
</dbReference>
<feature type="domain" description="Cyclic nucleotide-binding" evidence="1">
    <location>
        <begin position="116"/>
        <end position="224"/>
    </location>
</feature>
<dbReference type="InterPro" id="IPR000595">
    <property type="entry name" value="cNMP-bd_dom"/>
</dbReference>
<dbReference type="Proteomes" id="UP001497644">
    <property type="component" value="Chromosome 5"/>
</dbReference>
<evidence type="ECO:0000313" key="3">
    <source>
        <dbReference type="Proteomes" id="UP001497644"/>
    </source>
</evidence>
<dbReference type="SUPFAM" id="SSF51206">
    <property type="entry name" value="cAMP-binding domain-like"/>
    <property type="match status" value="2"/>
</dbReference>
<protein>
    <recommendedName>
        <fullName evidence="1">Cyclic nucleotide-binding domain-containing protein</fullName>
    </recommendedName>
</protein>
<reference evidence="2" key="1">
    <citation type="submission" date="2024-04" db="EMBL/GenBank/DDBJ databases">
        <authorList>
            <consortium name="Molecular Ecology Group"/>
        </authorList>
    </citation>
    <scope>NUCLEOTIDE SEQUENCE</scope>
</reference>
<dbReference type="Gene3D" id="2.60.120.10">
    <property type="entry name" value="Jelly Rolls"/>
    <property type="match status" value="2"/>
</dbReference>
<dbReference type="AlphaFoldDB" id="A0AAV2NUX8"/>
<accession>A0AAV2NUX8</accession>
<dbReference type="SMART" id="SM00100">
    <property type="entry name" value="cNMP"/>
    <property type="match status" value="1"/>
</dbReference>
<name>A0AAV2NUX8_9HYME</name>
<dbReference type="InterPro" id="IPR018490">
    <property type="entry name" value="cNMP-bd_dom_sf"/>
</dbReference>
<dbReference type="EMBL" id="OZ034828">
    <property type="protein sequence ID" value="CAL1684261.1"/>
    <property type="molecule type" value="Genomic_DNA"/>
</dbReference>
<dbReference type="PROSITE" id="PS50042">
    <property type="entry name" value="CNMP_BINDING_3"/>
    <property type="match status" value="1"/>
</dbReference>
<sequence length="518" mass="60614">MSLHKTRRSTLRQSLAYRLLPRKTLLLIRVERLKGRYLFRSAVRRVLEYIEWITEIPIIEEISDDVTINIKMAQQRQRVEKKLLTLEDRSILLVNPVERSSTDKAYIYDLIKKLRAFSKHSEDLRENLAAVCIYQYLPAGRVIVRQNHKAENLYFIANGEVNLSRVAIDELTGDEKTIDMGIMQSGDMFGEVALFHTIPRTSTVITKTSVDLLLITRNDFDNILRDVLTQKWDVLRDALVHFNYFKAWDEETVRECCILSKLKDFKPNEVLLGDGTGMVNYVHFVLSGECRLIEHMLVRERPSYHGTQYELYDPEISSGPQQQPRGVSKKIAKSDKLPELDFKFNRRPADTHTDVDRLSIVTTTLLDVVKGWHEITDVAAMLMREPSVTSQLRYPNDVRTIFMQVCTFSRGACFGLGEKMLHRRIVAITPIRCFLIPRYWLLEHNRANIWGRVKLFMDSKYPTKKQLFNEFLLNRKWMSYKQNLVEDVIKRRGRFRSNTTIHDVPYSIRITDEIDPKI</sequence>
<evidence type="ECO:0000313" key="2">
    <source>
        <dbReference type="EMBL" id="CAL1684261.1"/>
    </source>
</evidence>